<gene>
    <name evidence="3" type="ORF">FC62_GL000825</name>
</gene>
<dbReference type="GO" id="GO:0008237">
    <property type="term" value="F:metallopeptidase activity"/>
    <property type="evidence" value="ECO:0007669"/>
    <property type="project" value="InterPro"/>
</dbReference>
<keyword evidence="1" id="KW-0175">Coiled coil</keyword>
<protein>
    <recommendedName>
        <fullName evidence="5">Peptidase M10 metallopeptidase domain-containing protein</fullName>
    </recommendedName>
</protein>
<evidence type="ECO:0000313" key="4">
    <source>
        <dbReference type="Proteomes" id="UP000050909"/>
    </source>
</evidence>
<dbReference type="PATRIC" id="fig|1423722.3.peg.842"/>
<keyword evidence="4" id="KW-1185">Reference proteome</keyword>
<dbReference type="AlphaFoldDB" id="A0A0R1H5N2"/>
<name>A0A0R1H5N2_9LACO</name>
<evidence type="ECO:0000256" key="2">
    <source>
        <dbReference type="SAM" id="MobiDB-lite"/>
    </source>
</evidence>
<comment type="caution">
    <text evidence="3">The sequence shown here is derived from an EMBL/GenBank/DDBJ whole genome shotgun (WGS) entry which is preliminary data.</text>
</comment>
<evidence type="ECO:0008006" key="5">
    <source>
        <dbReference type="Google" id="ProtNLM"/>
    </source>
</evidence>
<dbReference type="InterPro" id="IPR024079">
    <property type="entry name" value="MetalloPept_cat_dom_sf"/>
</dbReference>
<organism evidence="3 4">
    <name type="scientific">Amylolactobacillus amylotrophicus DSM 20534</name>
    <dbReference type="NCBI Taxonomy" id="1423722"/>
    <lineage>
        <taxon>Bacteria</taxon>
        <taxon>Bacillati</taxon>
        <taxon>Bacillota</taxon>
        <taxon>Bacilli</taxon>
        <taxon>Lactobacillales</taxon>
        <taxon>Lactobacillaceae</taxon>
        <taxon>Amylolactobacillus</taxon>
    </lineage>
</organism>
<feature type="region of interest" description="Disordered" evidence="2">
    <location>
        <begin position="115"/>
        <end position="140"/>
    </location>
</feature>
<dbReference type="SUPFAM" id="SSF55486">
    <property type="entry name" value="Metalloproteases ('zincins'), catalytic domain"/>
    <property type="match status" value="1"/>
</dbReference>
<feature type="coiled-coil region" evidence="1">
    <location>
        <begin position="144"/>
        <end position="171"/>
    </location>
</feature>
<dbReference type="Gene3D" id="3.40.390.10">
    <property type="entry name" value="Collagenase (Catalytic Domain)"/>
    <property type="match status" value="1"/>
</dbReference>
<sequence>MKLGQQVATNQSELGVTQTWRRGNEYSRAVAYLSVNQSLKNSQGNNYYQRQYPAALHELGHVIGLKHDTNPAGLMYSASGASFSTIDSTFLNAMIQIYGASTTGYVGYAAQSNASNGNTQQAAPNSGTATRTTDNVVPTQQTTATNTLVNAKQLEVRIKNLLEELTQFFNAHRAEYQSSLASHDKIQMTRAN</sequence>
<accession>A0A0R1H5N2</accession>
<proteinExistence type="predicted"/>
<evidence type="ECO:0000313" key="3">
    <source>
        <dbReference type="EMBL" id="KRK38055.1"/>
    </source>
</evidence>
<reference evidence="3 4" key="1">
    <citation type="journal article" date="2015" name="Genome Announc.">
        <title>Expanding the biotechnology potential of lactobacilli through comparative genomics of 213 strains and associated genera.</title>
        <authorList>
            <person name="Sun Z."/>
            <person name="Harris H.M."/>
            <person name="McCann A."/>
            <person name="Guo C."/>
            <person name="Argimon S."/>
            <person name="Zhang W."/>
            <person name="Yang X."/>
            <person name="Jeffery I.B."/>
            <person name="Cooney J.C."/>
            <person name="Kagawa T.F."/>
            <person name="Liu W."/>
            <person name="Song Y."/>
            <person name="Salvetti E."/>
            <person name="Wrobel A."/>
            <person name="Rasinkangas P."/>
            <person name="Parkhill J."/>
            <person name="Rea M.C."/>
            <person name="O'Sullivan O."/>
            <person name="Ritari J."/>
            <person name="Douillard F.P."/>
            <person name="Paul Ross R."/>
            <person name="Yang R."/>
            <person name="Briner A.E."/>
            <person name="Felis G.E."/>
            <person name="de Vos W.M."/>
            <person name="Barrangou R."/>
            <person name="Klaenhammer T.R."/>
            <person name="Caufield P.W."/>
            <person name="Cui Y."/>
            <person name="Zhang H."/>
            <person name="O'Toole P.W."/>
        </authorList>
    </citation>
    <scope>NUCLEOTIDE SEQUENCE [LARGE SCALE GENOMIC DNA]</scope>
    <source>
        <strain evidence="3 4">DSM 20534</strain>
    </source>
</reference>
<dbReference type="Proteomes" id="UP000050909">
    <property type="component" value="Unassembled WGS sequence"/>
</dbReference>
<dbReference type="EMBL" id="AZCV01000002">
    <property type="protein sequence ID" value="KRK38055.1"/>
    <property type="molecule type" value="Genomic_DNA"/>
</dbReference>
<evidence type="ECO:0000256" key="1">
    <source>
        <dbReference type="SAM" id="Coils"/>
    </source>
</evidence>